<feature type="region of interest" description="Disordered" evidence="1">
    <location>
        <begin position="263"/>
        <end position="287"/>
    </location>
</feature>
<feature type="compositionally biased region" description="Basic and acidic residues" evidence="1">
    <location>
        <begin position="382"/>
        <end position="391"/>
    </location>
</feature>
<proteinExistence type="predicted"/>
<feature type="compositionally biased region" description="Low complexity" evidence="1">
    <location>
        <begin position="7"/>
        <end position="21"/>
    </location>
</feature>
<dbReference type="OrthoDB" id="3789154at2759"/>
<reference evidence="2 3" key="1">
    <citation type="submission" date="2016-07" db="EMBL/GenBank/DDBJ databases">
        <title>Pervasive Adenine N6-methylation of Active Genes in Fungi.</title>
        <authorList>
            <consortium name="DOE Joint Genome Institute"/>
            <person name="Mondo S.J."/>
            <person name="Dannebaum R.O."/>
            <person name="Kuo R.C."/>
            <person name="Labutti K."/>
            <person name="Haridas S."/>
            <person name="Kuo A."/>
            <person name="Salamov A."/>
            <person name="Ahrendt S.R."/>
            <person name="Lipzen A."/>
            <person name="Sullivan W."/>
            <person name="Andreopoulos W.B."/>
            <person name="Clum A."/>
            <person name="Lindquist E."/>
            <person name="Daum C."/>
            <person name="Ramamoorthy G.K."/>
            <person name="Gryganskyi A."/>
            <person name="Culley D."/>
            <person name="Magnuson J.K."/>
            <person name="James T.Y."/>
            <person name="O'Malley M.A."/>
            <person name="Stajich J.E."/>
            <person name="Spatafora J.W."/>
            <person name="Visel A."/>
            <person name="Grigoriev I.V."/>
        </authorList>
    </citation>
    <scope>NUCLEOTIDE SEQUENCE [LARGE SCALE GENOMIC DNA]</scope>
    <source>
        <strain evidence="2 3">CBS 115471</strain>
    </source>
</reference>
<feature type="region of interest" description="Disordered" evidence="1">
    <location>
        <begin position="318"/>
        <end position="475"/>
    </location>
</feature>
<feature type="region of interest" description="Disordered" evidence="1">
    <location>
        <begin position="1"/>
        <end position="21"/>
    </location>
</feature>
<evidence type="ECO:0000256" key="1">
    <source>
        <dbReference type="SAM" id="MobiDB-lite"/>
    </source>
</evidence>
<keyword evidence="3" id="KW-1185">Reference proteome</keyword>
<feature type="compositionally biased region" description="Basic and acidic residues" evidence="1">
    <location>
        <begin position="366"/>
        <end position="375"/>
    </location>
</feature>
<sequence>MSSRVLRSSSAQPSRAPARSVSVRLARARSLQPTAANSTTEIQMIMDIVQNGSTAAVILPTIPQAPGPEAKTAAAKKIPVDGEKRSVWGDKQASTETKLMNEHAAVLLGAGIVDEATANKLRQPWHEKGVLGLNWDTKYLDPSVKDQAPMMDLAVAKKAAAKKDVDEKKMLAEYQAGKIDAWGNPIAAVAQDEATLVEDTTASTQSSTDEEDAEPTAAPPARHQVPAKGKDKVASGRVAKSKKPAKKNRLSTVVEVNEVDSSAAAANPATASAPTQAAPSGSTPKYDSIPYYQLIELGRQRGLVTGGNRAIVIARLKQDDINVATGAPREMAAYRKPGAKQSRSRISKKLENAKAGKSQGSKKGQKKDQKKDQKKGQKKAGKKTESAKEDSASPGPEQNSKKRKADADDDEDAEVWKPTTKKHKVDVEDDEATSEPETNSKKRKADNDDNGDAPVGQAAQRKMKPMPNRLTAQKD</sequence>
<feature type="region of interest" description="Disordered" evidence="1">
    <location>
        <begin position="196"/>
        <end position="251"/>
    </location>
</feature>
<feature type="compositionally biased region" description="Polar residues" evidence="1">
    <location>
        <begin position="198"/>
        <end position="207"/>
    </location>
</feature>
<comment type="caution">
    <text evidence="2">The sequence shown here is derived from an EMBL/GenBank/DDBJ whole genome shotgun (WGS) entry which is preliminary data.</text>
</comment>
<evidence type="ECO:0000313" key="3">
    <source>
        <dbReference type="Proteomes" id="UP000193144"/>
    </source>
</evidence>
<feature type="compositionally biased region" description="Low complexity" evidence="1">
    <location>
        <begin position="263"/>
        <end position="284"/>
    </location>
</feature>
<protein>
    <recommendedName>
        <fullName evidence="4">SAP domain-containing protein</fullName>
    </recommendedName>
</protein>
<evidence type="ECO:0008006" key="4">
    <source>
        <dbReference type="Google" id="ProtNLM"/>
    </source>
</evidence>
<feature type="compositionally biased region" description="Basic residues" evidence="1">
    <location>
        <begin position="239"/>
        <end position="249"/>
    </location>
</feature>
<evidence type="ECO:0000313" key="2">
    <source>
        <dbReference type="EMBL" id="ORX99404.1"/>
    </source>
</evidence>
<organism evidence="2 3">
    <name type="scientific">Clohesyomyces aquaticus</name>
    <dbReference type="NCBI Taxonomy" id="1231657"/>
    <lineage>
        <taxon>Eukaryota</taxon>
        <taxon>Fungi</taxon>
        <taxon>Dikarya</taxon>
        <taxon>Ascomycota</taxon>
        <taxon>Pezizomycotina</taxon>
        <taxon>Dothideomycetes</taxon>
        <taxon>Pleosporomycetidae</taxon>
        <taxon>Pleosporales</taxon>
        <taxon>Lindgomycetaceae</taxon>
        <taxon>Clohesyomyces</taxon>
    </lineage>
</organism>
<dbReference type="AlphaFoldDB" id="A0A1Y1YP94"/>
<accession>A0A1Y1YP94</accession>
<dbReference type="EMBL" id="MCFA01000198">
    <property type="protein sequence ID" value="ORX99404.1"/>
    <property type="molecule type" value="Genomic_DNA"/>
</dbReference>
<dbReference type="Proteomes" id="UP000193144">
    <property type="component" value="Unassembled WGS sequence"/>
</dbReference>
<gene>
    <name evidence="2" type="ORF">BCR34DRAFT_592913</name>
</gene>
<name>A0A1Y1YP94_9PLEO</name>